<dbReference type="InterPro" id="IPR000073">
    <property type="entry name" value="AB_hydrolase_1"/>
</dbReference>
<dbReference type="EMBL" id="CP030053">
    <property type="protein sequence ID" value="QAU49253.1"/>
    <property type="molecule type" value="Genomic_DNA"/>
</dbReference>
<sequence>MPWIVRTVSMIVLSAVTALALLALVTQAGIVVLQRSFPPQGRMIEVEGARLHVVDIGPRDAGLPIVMLHGASSNLEAMRRPLGDMLAGNHRVVLIDRPGHGWSTRARRQDSTPQIQARMIDEALGKLGIDRAIFVVHSWSGALGARLALDHASRVAGLVMLAPVTHPWRGGVGRYNEFIATPVIGPLLAYTITLPLGYFVTESGARNVFLPQTMPDRFVNESATPLLLRPREFIANAYDLVTLKEAVAAQAPRYGEVRAPVTIIAGAPDKTVKTDIHARPFAATVPNAKLIVLPDLGHMVQNAVPDLVKTEIETMIANIAPAQAAANFN</sequence>
<name>A0AAE6CAZ4_9BRAD</name>
<dbReference type="InterPro" id="IPR050266">
    <property type="entry name" value="AB_hydrolase_sf"/>
</dbReference>
<evidence type="ECO:0000313" key="5">
    <source>
        <dbReference type="Proteomes" id="UP000290401"/>
    </source>
</evidence>
<dbReference type="AlphaFoldDB" id="A0AAE6CAZ4"/>
<feature type="domain" description="AB hydrolase-1" evidence="1">
    <location>
        <begin position="64"/>
        <end position="301"/>
    </location>
</feature>
<accession>A0AAE6CAZ4</accession>
<evidence type="ECO:0000259" key="1">
    <source>
        <dbReference type="Pfam" id="PF00561"/>
    </source>
</evidence>
<dbReference type="EMBL" id="RDQZ01000004">
    <property type="protein sequence ID" value="RXH15950.1"/>
    <property type="molecule type" value="Genomic_DNA"/>
</dbReference>
<dbReference type="GO" id="GO:0016787">
    <property type="term" value="F:hydrolase activity"/>
    <property type="evidence" value="ECO:0007669"/>
    <property type="project" value="UniProtKB-KW"/>
</dbReference>
<dbReference type="InterPro" id="IPR029058">
    <property type="entry name" value="AB_hydrolase_fold"/>
</dbReference>
<dbReference type="SUPFAM" id="SSF53474">
    <property type="entry name" value="alpha/beta-Hydrolases"/>
    <property type="match status" value="1"/>
</dbReference>
<keyword evidence="2" id="KW-0378">Hydrolase</keyword>
<proteinExistence type="predicted"/>
<dbReference type="PRINTS" id="PR00111">
    <property type="entry name" value="ABHYDROLASE"/>
</dbReference>
<evidence type="ECO:0000313" key="3">
    <source>
        <dbReference type="EMBL" id="RXH15950.1"/>
    </source>
</evidence>
<dbReference type="PANTHER" id="PTHR43798">
    <property type="entry name" value="MONOACYLGLYCEROL LIPASE"/>
    <property type="match status" value="1"/>
</dbReference>
<organism evidence="2 4">
    <name type="scientific">Bradyrhizobium guangzhouense</name>
    <dbReference type="NCBI Taxonomy" id="1325095"/>
    <lineage>
        <taxon>Bacteria</taxon>
        <taxon>Pseudomonadati</taxon>
        <taxon>Pseudomonadota</taxon>
        <taxon>Alphaproteobacteria</taxon>
        <taxon>Hyphomicrobiales</taxon>
        <taxon>Nitrobacteraceae</taxon>
        <taxon>Bradyrhizobium</taxon>
    </lineage>
</organism>
<reference evidence="2 4" key="1">
    <citation type="submission" date="2018-06" db="EMBL/GenBank/DDBJ databases">
        <title>Comparative genomics of rhizobia nodulating Arachis hypogaea in China.</title>
        <authorList>
            <person name="Li Y."/>
        </authorList>
    </citation>
    <scope>NUCLEOTIDE SEQUENCE [LARGE SCALE GENOMIC DNA]</scope>
    <source>
        <strain evidence="2 4">CCBAU 51670</strain>
    </source>
</reference>
<dbReference type="Pfam" id="PF00561">
    <property type="entry name" value="Abhydrolase_1"/>
    <property type="match status" value="1"/>
</dbReference>
<gene>
    <name evidence="3" type="ORF">EAS56_08005</name>
    <name evidence="2" type="ORF">XH91_30435</name>
</gene>
<dbReference type="KEGG" id="bgz:XH91_30435"/>
<dbReference type="Proteomes" id="UP000288972">
    <property type="component" value="Chromosome"/>
</dbReference>
<protein>
    <submittedName>
        <fullName evidence="2">Alpha/beta hydrolase</fullName>
    </submittedName>
</protein>
<dbReference type="Gene3D" id="3.40.50.1820">
    <property type="entry name" value="alpha/beta hydrolase"/>
    <property type="match status" value="1"/>
</dbReference>
<evidence type="ECO:0000313" key="2">
    <source>
        <dbReference type="EMBL" id="QAU49253.1"/>
    </source>
</evidence>
<keyword evidence="5" id="KW-1185">Reference proteome</keyword>
<dbReference type="Proteomes" id="UP000290401">
    <property type="component" value="Unassembled WGS sequence"/>
</dbReference>
<evidence type="ECO:0000313" key="4">
    <source>
        <dbReference type="Proteomes" id="UP000288972"/>
    </source>
</evidence>
<reference evidence="3 5" key="2">
    <citation type="submission" date="2018-10" db="EMBL/GenBank/DDBJ databases">
        <title>Bradyrhizobium sp. nov., effective nodules isolated from peanut in China.</title>
        <authorList>
            <person name="Li Y."/>
        </authorList>
    </citation>
    <scope>NUCLEOTIDE SEQUENCE [LARGE SCALE GENOMIC DNA]</scope>
    <source>
        <strain evidence="3 5">CCBAU 53426</strain>
    </source>
</reference>